<sequence length="210" mass="24212">MGRYALVWVPNGFDPNGKGLHTDVFGRAGLELASVRYRELKSQGREVIWVFQKSELHFVGSERRLWETAWDESLQAGIERSDIRLAESEKLNGVGQVNALTDGVAIAAFFKNNPVYFIEIFNCPAEVSGYFVKTYKASGRFIAGYCDYRFTIVPTTTVRVNKKWLRIYQLLEVVTTIAALTKPTYLLWYWFRCWKDRGRSQGFVRTLEEV</sequence>
<dbReference type="EMBL" id="MFEK01000014">
    <property type="protein sequence ID" value="OGE78137.1"/>
    <property type="molecule type" value="Genomic_DNA"/>
</dbReference>
<name>A0A1F5NKB3_9BACT</name>
<proteinExistence type="predicted"/>
<comment type="caution">
    <text evidence="1">The sequence shown here is derived from an EMBL/GenBank/DDBJ whole genome shotgun (WGS) entry which is preliminary data.</text>
</comment>
<protein>
    <submittedName>
        <fullName evidence="1">Uncharacterized protein</fullName>
    </submittedName>
</protein>
<gene>
    <name evidence="1" type="ORF">A2751_03165</name>
</gene>
<reference evidence="1 2" key="1">
    <citation type="journal article" date="2016" name="Nat. Commun.">
        <title>Thousands of microbial genomes shed light on interconnected biogeochemical processes in an aquifer system.</title>
        <authorList>
            <person name="Anantharaman K."/>
            <person name="Brown C.T."/>
            <person name="Hug L.A."/>
            <person name="Sharon I."/>
            <person name="Castelle C.J."/>
            <person name="Probst A.J."/>
            <person name="Thomas B.C."/>
            <person name="Singh A."/>
            <person name="Wilkins M.J."/>
            <person name="Karaoz U."/>
            <person name="Brodie E.L."/>
            <person name="Williams K.H."/>
            <person name="Hubbard S.S."/>
            <person name="Banfield J.F."/>
        </authorList>
    </citation>
    <scope>NUCLEOTIDE SEQUENCE [LARGE SCALE GENOMIC DNA]</scope>
</reference>
<dbReference type="Proteomes" id="UP000176864">
    <property type="component" value="Unassembled WGS sequence"/>
</dbReference>
<dbReference type="STRING" id="1817824.A2751_03165"/>
<dbReference type="AlphaFoldDB" id="A0A1F5NKB3"/>
<evidence type="ECO:0000313" key="2">
    <source>
        <dbReference type="Proteomes" id="UP000176864"/>
    </source>
</evidence>
<organism evidence="1 2">
    <name type="scientific">Candidatus Doudnabacteria bacterium RIFCSPHIGHO2_01_FULL_46_14</name>
    <dbReference type="NCBI Taxonomy" id="1817824"/>
    <lineage>
        <taxon>Bacteria</taxon>
        <taxon>Candidatus Doudnaibacteriota</taxon>
    </lineage>
</organism>
<evidence type="ECO:0000313" key="1">
    <source>
        <dbReference type="EMBL" id="OGE78137.1"/>
    </source>
</evidence>
<accession>A0A1F5NKB3</accession>